<evidence type="ECO:0000259" key="1">
    <source>
        <dbReference type="Pfam" id="PF01553"/>
    </source>
</evidence>
<protein>
    <submittedName>
        <fullName evidence="2">Acyltransferase-like protein</fullName>
    </submittedName>
</protein>
<keyword evidence="2" id="KW-0808">Transferase</keyword>
<proteinExistence type="predicted"/>
<keyword evidence="3" id="KW-1185">Reference proteome</keyword>
<dbReference type="PANTHER" id="PTHR30068">
    <property type="entry name" value="URONATE ISOMERASE"/>
    <property type="match status" value="1"/>
</dbReference>
<dbReference type="EMBL" id="RBLG01000001">
    <property type="protein sequence ID" value="RKS55810.1"/>
    <property type="molecule type" value="Genomic_DNA"/>
</dbReference>
<name>A0A495PZA4_9FLAO</name>
<dbReference type="GO" id="GO:0019698">
    <property type="term" value="P:D-galacturonate catabolic process"/>
    <property type="evidence" value="ECO:0007669"/>
    <property type="project" value="TreeGrafter"/>
</dbReference>
<dbReference type="PANTHER" id="PTHR30068:SF3">
    <property type="entry name" value="PHOSPHOLIPID_GLYCEROL ACYLTRANSFERASE DOMAIN-CONTAINING PROTEIN"/>
    <property type="match status" value="1"/>
</dbReference>
<dbReference type="AlphaFoldDB" id="A0A495PZA4"/>
<organism evidence="2 3">
    <name type="scientific">Gillisia mitskevichiae</name>
    <dbReference type="NCBI Taxonomy" id="270921"/>
    <lineage>
        <taxon>Bacteria</taxon>
        <taxon>Pseudomonadati</taxon>
        <taxon>Bacteroidota</taxon>
        <taxon>Flavobacteriia</taxon>
        <taxon>Flavobacteriales</taxon>
        <taxon>Flavobacteriaceae</taxon>
        <taxon>Gillisia</taxon>
    </lineage>
</organism>
<evidence type="ECO:0000313" key="2">
    <source>
        <dbReference type="EMBL" id="RKS55810.1"/>
    </source>
</evidence>
<feature type="domain" description="Phospholipid/glycerol acyltransferase" evidence="1">
    <location>
        <begin position="81"/>
        <end position="226"/>
    </location>
</feature>
<dbReference type="SUPFAM" id="SSF69593">
    <property type="entry name" value="Glycerol-3-phosphate (1)-acyltransferase"/>
    <property type="match status" value="1"/>
</dbReference>
<dbReference type="InterPro" id="IPR002123">
    <property type="entry name" value="Plipid/glycerol_acylTrfase"/>
</dbReference>
<gene>
    <name evidence="2" type="ORF">BC962_0781</name>
</gene>
<dbReference type="Pfam" id="PF01553">
    <property type="entry name" value="Acyltransferase"/>
    <property type="match status" value="1"/>
</dbReference>
<accession>A0A495PZA4</accession>
<sequence>MYVSNFEEIRFYNDNEVQAALNKYANHPMVKTLLQFTFPEKSFEEIKQILDDCHSIRDFQGKVIYHSVKKVLEKSSEGLSYSGFEKLHKDESYMFISNHRDIILDTSLINCALYEQDLVMTASAIGDNLVQKPFLLLLSKLNRNFLVQRGLTPREMLRSSQNLSEYIRHLLLEENRSVWMAQREGRTKDGNDVTQQGVLKMLAMAKGDMSISEYFSKIKIVPVSISYEFDPTDVLKMPELMAKRKEEVYKKSAHEDFNSILKGALGNKGRIHITAGEILDENWFGELAKTEHSVNDQLQAIAGAIDSKIYKNYKLWPANYIACDLLNNSEEHSSRYTDKEKRQFERRLTRRVDFKNALEVNSYLLMYANPVINHEALNEDKI</sequence>
<reference evidence="2 3" key="1">
    <citation type="submission" date="2018-10" db="EMBL/GenBank/DDBJ databases">
        <title>Genomic Encyclopedia of Archaeal and Bacterial Type Strains, Phase II (KMG-II): from individual species to whole genera.</title>
        <authorList>
            <person name="Goeker M."/>
        </authorList>
    </citation>
    <scope>NUCLEOTIDE SEQUENCE [LARGE SCALE GENOMIC DNA]</scope>
    <source>
        <strain evidence="2 3">DSM 19839</strain>
    </source>
</reference>
<dbReference type="GO" id="GO:0042840">
    <property type="term" value="P:D-glucuronate catabolic process"/>
    <property type="evidence" value="ECO:0007669"/>
    <property type="project" value="TreeGrafter"/>
</dbReference>
<dbReference type="Proteomes" id="UP000276282">
    <property type="component" value="Unassembled WGS sequence"/>
</dbReference>
<dbReference type="GO" id="GO:0016746">
    <property type="term" value="F:acyltransferase activity"/>
    <property type="evidence" value="ECO:0007669"/>
    <property type="project" value="UniProtKB-KW"/>
</dbReference>
<keyword evidence="2" id="KW-0012">Acyltransferase</keyword>
<comment type="caution">
    <text evidence="2">The sequence shown here is derived from an EMBL/GenBank/DDBJ whole genome shotgun (WGS) entry which is preliminary data.</text>
</comment>
<evidence type="ECO:0000313" key="3">
    <source>
        <dbReference type="Proteomes" id="UP000276282"/>
    </source>
</evidence>